<accession>A0A166EUQ8</accession>
<dbReference type="Proteomes" id="UP000076798">
    <property type="component" value="Unassembled WGS sequence"/>
</dbReference>
<proteinExistence type="predicted"/>
<evidence type="ECO:0000313" key="2">
    <source>
        <dbReference type="EMBL" id="KZT39965.1"/>
    </source>
</evidence>
<dbReference type="EMBL" id="KV428039">
    <property type="protein sequence ID" value="KZT39965.1"/>
    <property type="molecule type" value="Genomic_DNA"/>
</dbReference>
<evidence type="ECO:0000256" key="1">
    <source>
        <dbReference type="SAM" id="MobiDB-lite"/>
    </source>
</evidence>
<sequence length="117" mass="13005">MVPTRHCVPRPPSLKKRGSGTWASNPATQCLLSRCVAYFLSTFFSENYISPPSGPKNFSLHTHLYALEHGGAYNHDAKRRDLKGIHSVSQLVTIDHGVSMSPTFMFRLGKMATPWSS</sequence>
<feature type="region of interest" description="Disordered" evidence="1">
    <location>
        <begin position="1"/>
        <end position="22"/>
    </location>
</feature>
<reference evidence="2 3" key="1">
    <citation type="journal article" date="2016" name="Mol. Biol. Evol.">
        <title>Comparative Genomics of Early-Diverging Mushroom-Forming Fungi Provides Insights into the Origins of Lignocellulose Decay Capabilities.</title>
        <authorList>
            <person name="Nagy L.G."/>
            <person name="Riley R."/>
            <person name="Tritt A."/>
            <person name="Adam C."/>
            <person name="Daum C."/>
            <person name="Floudas D."/>
            <person name="Sun H."/>
            <person name="Yadav J.S."/>
            <person name="Pangilinan J."/>
            <person name="Larsson K.H."/>
            <person name="Matsuura K."/>
            <person name="Barry K."/>
            <person name="Labutti K."/>
            <person name="Kuo R."/>
            <person name="Ohm R.A."/>
            <person name="Bhattacharya S.S."/>
            <person name="Shirouzu T."/>
            <person name="Yoshinaga Y."/>
            <person name="Martin F.M."/>
            <person name="Grigoriev I.V."/>
            <person name="Hibbett D.S."/>
        </authorList>
    </citation>
    <scope>NUCLEOTIDE SEQUENCE [LARGE SCALE GENOMIC DNA]</scope>
    <source>
        <strain evidence="2 3">HHB10207 ss-3</strain>
    </source>
</reference>
<name>A0A166EUQ8_9AGAM</name>
<keyword evidence="3" id="KW-1185">Reference proteome</keyword>
<protein>
    <submittedName>
        <fullName evidence="2">Uncharacterized protein</fullName>
    </submittedName>
</protein>
<dbReference type="AlphaFoldDB" id="A0A166EUQ8"/>
<evidence type="ECO:0000313" key="3">
    <source>
        <dbReference type="Proteomes" id="UP000076798"/>
    </source>
</evidence>
<gene>
    <name evidence="2" type="ORF">SISSUDRAFT_566286</name>
</gene>
<organism evidence="2 3">
    <name type="scientific">Sistotremastrum suecicum HHB10207 ss-3</name>
    <dbReference type="NCBI Taxonomy" id="1314776"/>
    <lineage>
        <taxon>Eukaryota</taxon>
        <taxon>Fungi</taxon>
        <taxon>Dikarya</taxon>
        <taxon>Basidiomycota</taxon>
        <taxon>Agaricomycotina</taxon>
        <taxon>Agaricomycetes</taxon>
        <taxon>Sistotremastrales</taxon>
        <taxon>Sistotremastraceae</taxon>
        <taxon>Sistotremastrum</taxon>
    </lineage>
</organism>